<dbReference type="GO" id="GO:0032993">
    <property type="term" value="C:protein-DNA complex"/>
    <property type="evidence" value="ECO:0007669"/>
    <property type="project" value="TreeGrafter"/>
</dbReference>
<comment type="similarity">
    <text evidence="1">Belongs to the LysR transcriptional regulatory family.</text>
</comment>
<dbReference type="CDD" id="cd08414">
    <property type="entry name" value="PBP2_LTTR_aromatics_like"/>
    <property type="match status" value="1"/>
</dbReference>
<dbReference type="PANTHER" id="PTHR30346">
    <property type="entry name" value="TRANSCRIPTIONAL DUAL REGULATOR HCAR-RELATED"/>
    <property type="match status" value="1"/>
</dbReference>
<evidence type="ECO:0000313" key="7">
    <source>
        <dbReference type="Proteomes" id="UP000542813"/>
    </source>
</evidence>
<evidence type="ECO:0000256" key="2">
    <source>
        <dbReference type="ARBA" id="ARBA00023015"/>
    </source>
</evidence>
<keyword evidence="2" id="KW-0805">Transcription regulation</keyword>
<keyword evidence="4" id="KW-0804">Transcription</keyword>
<accession>A0A7W9LNX3</accession>
<evidence type="ECO:0000313" key="6">
    <source>
        <dbReference type="EMBL" id="MBB5790587.1"/>
    </source>
</evidence>
<dbReference type="Pfam" id="PF00126">
    <property type="entry name" value="HTH_1"/>
    <property type="match status" value="1"/>
</dbReference>
<dbReference type="InterPro" id="IPR005119">
    <property type="entry name" value="LysR_subst-bd"/>
</dbReference>
<proteinExistence type="inferred from homology"/>
<comment type="caution">
    <text evidence="6">The sequence shown here is derived from an EMBL/GenBank/DDBJ whole genome shotgun (WGS) entry which is preliminary data.</text>
</comment>
<dbReference type="FunFam" id="1.10.10.10:FF:000001">
    <property type="entry name" value="LysR family transcriptional regulator"/>
    <property type="match status" value="1"/>
</dbReference>
<dbReference type="InterPro" id="IPR036388">
    <property type="entry name" value="WH-like_DNA-bd_sf"/>
</dbReference>
<dbReference type="InterPro" id="IPR000847">
    <property type="entry name" value="LysR_HTH_N"/>
</dbReference>
<evidence type="ECO:0000256" key="3">
    <source>
        <dbReference type="ARBA" id="ARBA00023125"/>
    </source>
</evidence>
<keyword evidence="7" id="KW-1185">Reference proteome</keyword>
<dbReference type="Gene3D" id="1.10.10.10">
    <property type="entry name" value="Winged helix-like DNA-binding domain superfamily/Winged helix DNA-binding domain"/>
    <property type="match status" value="1"/>
</dbReference>
<sequence length="291" mass="31015">MDPRLSWLTSFVAVAEELHFGRAADRLHLSTSAVSRHVRLLEDEFGAPLFERTSRSVRLTESGRGLFGEIAVPVAALRSAFMRGSGAGAAGLCVAYVSAPGERLVPAAAARFGADPLGVPLRLLPASSVEQRAGLLDGRIDLGIQWMMPGSPVPADLEMTPIRNEPLTVALPPSHPYASSTSLRLSDLADEDWLMAVDSSDLAVRQGFVAACQRAGFLPRIRSEANGFRAQLSLVAAARGVCFAPSVARDSGAFGVVFVPVPDISVDLVAVTRPAPDRHLRRFVELLRSIA</sequence>
<evidence type="ECO:0000259" key="5">
    <source>
        <dbReference type="PROSITE" id="PS50931"/>
    </source>
</evidence>
<protein>
    <submittedName>
        <fullName evidence="6">DNA-binding transcriptional LysR family regulator</fullName>
    </submittedName>
</protein>
<dbReference type="PANTHER" id="PTHR30346:SF28">
    <property type="entry name" value="HTH-TYPE TRANSCRIPTIONAL REGULATOR CYNR"/>
    <property type="match status" value="1"/>
</dbReference>
<reference evidence="6 7" key="1">
    <citation type="submission" date="2020-08" db="EMBL/GenBank/DDBJ databases">
        <title>Sequencing the genomes of 1000 actinobacteria strains.</title>
        <authorList>
            <person name="Klenk H.-P."/>
        </authorList>
    </citation>
    <scope>NUCLEOTIDE SEQUENCE [LARGE SCALE GENOMIC DNA]</scope>
    <source>
        <strain evidence="6 7">DSM 102122</strain>
    </source>
</reference>
<dbReference type="GO" id="GO:0003700">
    <property type="term" value="F:DNA-binding transcription factor activity"/>
    <property type="evidence" value="ECO:0007669"/>
    <property type="project" value="InterPro"/>
</dbReference>
<dbReference type="Gene3D" id="3.40.190.10">
    <property type="entry name" value="Periplasmic binding protein-like II"/>
    <property type="match status" value="2"/>
</dbReference>
<dbReference type="Pfam" id="PF03466">
    <property type="entry name" value="LysR_substrate"/>
    <property type="match status" value="1"/>
</dbReference>
<dbReference type="PROSITE" id="PS50931">
    <property type="entry name" value="HTH_LYSR"/>
    <property type="match status" value="1"/>
</dbReference>
<gene>
    <name evidence="6" type="ORF">HD601_005162</name>
</gene>
<keyword evidence="3 6" id="KW-0238">DNA-binding</keyword>
<dbReference type="GO" id="GO:0003677">
    <property type="term" value="F:DNA binding"/>
    <property type="evidence" value="ECO:0007669"/>
    <property type="project" value="UniProtKB-KW"/>
</dbReference>
<dbReference type="Proteomes" id="UP000542813">
    <property type="component" value="Unassembled WGS sequence"/>
</dbReference>
<dbReference type="EMBL" id="JACHMM010000001">
    <property type="protein sequence ID" value="MBB5790587.1"/>
    <property type="molecule type" value="Genomic_DNA"/>
</dbReference>
<evidence type="ECO:0000256" key="4">
    <source>
        <dbReference type="ARBA" id="ARBA00023163"/>
    </source>
</evidence>
<dbReference type="InterPro" id="IPR036390">
    <property type="entry name" value="WH_DNA-bd_sf"/>
</dbReference>
<dbReference type="RefSeq" id="WP_184826757.1">
    <property type="nucleotide sequence ID" value="NZ_JACHMM010000001.1"/>
</dbReference>
<evidence type="ECO:0000256" key="1">
    <source>
        <dbReference type="ARBA" id="ARBA00009437"/>
    </source>
</evidence>
<dbReference type="SUPFAM" id="SSF53850">
    <property type="entry name" value="Periplasmic binding protein-like II"/>
    <property type="match status" value="1"/>
</dbReference>
<dbReference type="PRINTS" id="PR00039">
    <property type="entry name" value="HTHLYSR"/>
</dbReference>
<dbReference type="AlphaFoldDB" id="A0A7W9LNX3"/>
<dbReference type="SUPFAM" id="SSF46785">
    <property type="entry name" value="Winged helix' DNA-binding domain"/>
    <property type="match status" value="1"/>
</dbReference>
<name>A0A7W9LNX3_9ACTN</name>
<feature type="domain" description="HTH lysR-type" evidence="5">
    <location>
        <begin position="1"/>
        <end position="60"/>
    </location>
</feature>
<organism evidence="6 7">
    <name type="scientific">Jiangella mangrovi</name>
    <dbReference type="NCBI Taxonomy" id="1524084"/>
    <lineage>
        <taxon>Bacteria</taxon>
        <taxon>Bacillati</taxon>
        <taxon>Actinomycetota</taxon>
        <taxon>Actinomycetes</taxon>
        <taxon>Jiangellales</taxon>
        <taxon>Jiangellaceae</taxon>
        <taxon>Jiangella</taxon>
    </lineage>
</organism>